<feature type="domain" description="FAD-binding PCMH-type" evidence="5">
    <location>
        <begin position="45"/>
        <end position="221"/>
    </location>
</feature>
<dbReference type="Gene3D" id="3.30.465.10">
    <property type="match status" value="1"/>
</dbReference>
<comment type="caution">
    <text evidence="6">The sequence shown here is derived from an EMBL/GenBank/DDBJ whole genome shotgun (WGS) entry which is preliminary data.</text>
</comment>
<evidence type="ECO:0000313" key="6">
    <source>
        <dbReference type="EMBL" id="RAI40400.1"/>
    </source>
</evidence>
<dbReference type="InterPro" id="IPR016169">
    <property type="entry name" value="FAD-bd_PCMH_sub2"/>
</dbReference>
<gene>
    <name evidence="6" type="ORF">CH341_23805</name>
</gene>
<reference evidence="6 7" key="1">
    <citation type="submission" date="2017-07" db="EMBL/GenBank/DDBJ databases">
        <title>Draft Genome Sequences of Select Purple Nonsulfur Bacteria.</title>
        <authorList>
            <person name="Lasarre B."/>
            <person name="Mckinlay J.B."/>
        </authorList>
    </citation>
    <scope>NUCLEOTIDE SEQUENCE [LARGE SCALE GENOMIC DNA]</scope>
    <source>
        <strain evidence="6 7">DSM 5909</strain>
    </source>
</reference>
<sequence length="320" mass="34170">MSGSTGPPQDAFRAGKRRGFGHCRPGRPPRLHGVPMKEPSLDVHMDSAQFDYVRVLYAEEAVNVLAQCGERGVVLAGGQSLIPQMSLRAAVPHVIVDLGQVTDLRVIEAHGDSVSIGAMVTHAMIEDGQVPAPITGMLPYVAHGIAHRDVRNRGTLGGTACWADPCADWPTALLALDATLVTLSPQGERRIPITSFYPEAFTNALGPAEIVTSIVLPRSSKRARWGYYKVTRTVSESADAIAAVISDPERGVSRVVLGGLKTPPVVLTELSEDIRHRPPSGTVGLEACEEMISHLPGLADVNLHNYAFALNRALRSAFAG</sequence>
<evidence type="ECO:0000256" key="3">
    <source>
        <dbReference type="ARBA" id="ARBA00023002"/>
    </source>
</evidence>
<dbReference type="AlphaFoldDB" id="A0A327KND3"/>
<proteinExistence type="predicted"/>
<feature type="region of interest" description="Disordered" evidence="4">
    <location>
        <begin position="1"/>
        <end position="35"/>
    </location>
</feature>
<accession>A0A327KND3</accession>
<keyword evidence="7" id="KW-1185">Reference proteome</keyword>
<evidence type="ECO:0000256" key="4">
    <source>
        <dbReference type="SAM" id="MobiDB-lite"/>
    </source>
</evidence>
<feature type="compositionally biased region" description="Basic residues" evidence="4">
    <location>
        <begin position="14"/>
        <end position="30"/>
    </location>
</feature>
<dbReference type="EMBL" id="NPEX01000234">
    <property type="protein sequence ID" value="RAI40400.1"/>
    <property type="molecule type" value="Genomic_DNA"/>
</dbReference>
<dbReference type="PROSITE" id="PS51387">
    <property type="entry name" value="FAD_PCMH"/>
    <property type="match status" value="1"/>
</dbReference>
<dbReference type="InterPro" id="IPR036318">
    <property type="entry name" value="FAD-bd_PCMH-like_sf"/>
</dbReference>
<evidence type="ECO:0000256" key="1">
    <source>
        <dbReference type="ARBA" id="ARBA00022630"/>
    </source>
</evidence>
<evidence type="ECO:0000256" key="2">
    <source>
        <dbReference type="ARBA" id="ARBA00022827"/>
    </source>
</evidence>
<dbReference type="Pfam" id="PF00941">
    <property type="entry name" value="FAD_binding_5"/>
    <property type="match status" value="1"/>
</dbReference>
<dbReference type="InterPro" id="IPR002346">
    <property type="entry name" value="Mopterin_DH_FAD-bd"/>
</dbReference>
<keyword evidence="3" id="KW-0560">Oxidoreductase</keyword>
<dbReference type="PANTHER" id="PTHR42659:SF2">
    <property type="entry name" value="XANTHINE DEHYDROGENASE SUBUNIT C-RELATED"/>
    <property type="match status" value="1"/>
</dbReference>
<organism evidence="6 7">
    <name type="scientific">Rhodoplanes roseus</name>
    <dbReference type="NCBI Taxonomy" id="29409"/>
    <lineage>
        <taxon>Bacteria</taxon>
        <taxon>Pseudomonadati</taxon>
        <taxon>Pseudomonadota</taxon>
        <taxon>Alphaproteobacteria</taxon>
        <taxon>Hyphomicrobiales</taxon>
        <taxon>Nitrobacteraceae</taxon>
        <taxon>Rhodoplanes</taxon>
    </lineage>
</organism>
<dbReference type="PANTHER" id="PTHR42659">
    <property type="entry name" value="XANTHINE DEHYDROGENASE SUBUNIT C-RELATED"/>
    <property type="match status" value="1"/>
</dbReference>
<dbReference type="SUPFAM" id="SSF56176">
    <property type="entry name" value="FAD-binding/transporter-associated domain-like"/>
    <property type="match status" value="1"/>
</dbReference>
<dbReference type="Gene3D" id="3.30.43.10">
    <property type="entry name" value="Uridine Diphospho-n-acetylenolpyruvylglucosamine Reductase, domain 2"/>
    <property type="match status" value="1"/>
</dbReference>
<keyword evidence="1" id="KW-0285">Flavoprotein</keyword>
<dbReference type="Proteomes" id="UP000249130">
    <property type="component" value="Unassembled WGS sequence"/>
</dbReference>
<dbReference type="InterPro" id="IPR016166">
    <property type="entry name" value="FAD-bd_PCMH"/>
</dbReference>
<dbReference type="InterPro" id="IPR016167">
    <property type="entry name" value="FAD-bd_PCMH_sub1"/>
</dbReference>
<keyword evidence="2" id="KW-0274">FAD</keyword>
<name>A0A327KND3_9BRAD</name>
<evidence type="ECO:0000259" key="5">
    <source>
        <dbReference type="PROSITE" id="PS51387"/>
    </source>
</evidence>
<dbReference type="GO" id="GO:0016491">
    <property type="term" value="F:oxidoreductase activity"/>
    <property type="evidence" value="ECO:0007669"/>
    <property type="project" value="UniProtKB-KW"/>
</dbReference>
<dbReference type="GO" id="GO:0071949">
    <property type="term" value="F:FAD binding"/>
    <property type="evidence" value="ECO:0007669"/>
    <property type="project" value="InterPro"/>
</dbReference>
<dbReference type="InterPro" id="IPR051312">
    <property type="entry name" value="Diverse_Substr_Oxidored"/>
</dbReference>
<protein>
    <recommendedName>
        <fullName evidence="5">FAD-binding PCMH-type domain-containing protein</fullName>
    </recommendedName>
</protein>
<evidence type="ECO:0000313" key="7">
    <source>
        <dbReference type="Proteomes" id="UP000249130"/>
    </source>
</evidence>